<dbReference type="EC" id="2.7.7.18" evidence="11"/>
<comment type="pathway">
    <text evidence="2 11">Cofactor biosynthesis; NAD(+) biosynthesis; deamido-NAD(+) from nicotinate D-ribonucleotide: step 1/1.</text>
</comment>
<dbReference type="HAMAP" id="MF_00244">
    <property type="entry name" value="NaMN_adenylyltr"/>
    <property type="match status" value="1"/>
</dbReference>
<evidence type="ECO:0000256" key="11">
    <source>
        <dbReference type="HAMAP-Rule" id="MF_00244"/>
    </source>
</evidence>
<comment type="similarity">
    <text evidence="3 11">Belongs to the NadD family.</text>
</comment>
<dbReference type="Proteomes" id="UP000759298">
    <property type="component" value="Unassembled WGS sequence"/>
</dbReference>
<keyword evidence="7 11" id="KW-0547">Nucleotide-binding</keyword>
<evidence type="ECO:0000256" key="10">
    <source>
        <dbReference type="ARBA" id="ARBA00048721"/>
    </source>
</evidence>
<evidence type="ECO:0000256" key="7">
    <source>
        <dbReference type="ARBA" id="ARBA00022741"/>
    </source>
</evidence>
<dbReference type="CDD" id="cd02165">
    <property type="entry name" value="NMNAT"/>
    <property type="match status" value="1"/>
</dbReference>
<evidence type="ECO:0000256" key="9">
    <source>
        <dbReference type="ARBA" id="ARBA00023027"/>
    </source>
</evidence>
<dbReference type="InterPro" id="IPR014729">
    <property type="entry name" value="Rossmann-like_a/b/a_fold"/>
</dbReference>
<evidence type="ECO:0000313" key="13">
    <source>
        <dbReference type="EMBL" id="MBY8336659.1"/>
    </source>
</evidence>
<comment type="function">
    <text evidence="1 11">Catalyzes the reversible adenylation of nicotinate mononucleotide (NaMN) to nicotinic acid adenine dinucleotide (NaAD).</text>
</comment>
<evidence type="ECO:0000259" key="12">
    <source>
        <dbReference type="Pfam" id="PF01467"/>
    </source>
</evidence>
<dbReference type="Pfam" id="PF01467">
    <property type="entry name" value="CTP_transf_like"/>
    <property type="match status" value="1"/>
</dbReference>
<dbReference type="EMBL" id="JAHWXP010000002">
    <property type="protein sequence ID" value="MBY8336659.1"/>
    <property type="molecule type" value="Genomic_DNA"/>
</dbReference>
<dbReference type="GO" id="GO:0004515">
    <property type="term" value="F:nicotinate-nucleotide adenylyltransferase activity"/>
    <property type="evidence" value="ECO:0007669"/>
    <property type="project" value="UniProtKB-EC"/>
</dbReference>
<dbReference type="PANTHER" id="PTHR39321:SF3">
    <property type="entry name" value="PHOSPHOPANTETHEINE ADENYLYLTRANSFERASE"/>
    <property type="match status" value="1"/>
</dbReference>
<feature type="domain" description="Cytidyltransferase-like" evidence="12">
    <location>
        <begin position="23"/>
        <end position="201"/>
    </location>
</feature>
<dbReference type="SUPFAM" id="SSF52374">
    <property type="entry name" value="Nucleotidylyl transferase"/>
    <property type="match status" value="1"/>
</dbReference>
<keyword evidence="6 11" id="KW-0548">Nucleotidyltransferase</keyword>
<keyword evidence="5 11" id="KW-0808">Transferase</keyword>
<dbReference type="NCBIfam" id="NF000843">
    <property type="entry name" value="PRK00071.2-2"/>
    <property type="match status" value="1"/>
</dbReference>
<dbReference type="InterPro" id="IPR004821">
    <property type="entry name" value="Cyt_trans-like"/>
</dbReference>
<dbReference type="RefSeq" id="WP_222824318.1">
    <property type="nucleotide sequence ID" value="NZ_JAHWXP010000002.1"/>
</dbReference>
<protein>
    <recommendedName>
        <fullName evidence="11">Probable nicotinate-nucleotide adenylyltransferase</fullName>
        <ecNumber evidence="11">2.7.7.18</ecNumber>
    </recommendedName>
    <alternativeName>
        <fullName evidence="11">Deamido-NAD(+) diphosphorylase</fullName>
    </alternativeName>
    <alternativeName>
        <fullName evidence="11">Deamido-NAD(+) pyrophosphorylase</fullName>
    </alternativeName>
    <alternativeName>
        <fullName evidence="11">Nicotinate mononucleotide adenylyltransferase</fullName>
        <shortName evidence="11">NaMN adenylyltransferase</shortName>
    </alternativeName>
</protein>
<sequence length="237" mass="26411">MTDRPPPPFHASTTGRRRRRVGLLGGSFNPAHGGHRRISLFAIDALGLDEVWWLVSPGNPLKPKEGMAPLAARYASAVAQSRRAPIRVTAIERELGTRYTVDTIAALQNRFSAHEFVWLMGSDNLVTFHKWRAWRRIVWSVPIAVIARPGYEMATVASPAAAMLRRFRVDPAQFRKRGEWSAPILVTLRFDPDARSATAIRAGAPDWAADYRDAALRDQITHRPITDFSIDPEPGSA</sequence>
<dbReference type="InterPro" id="IPR005248">
    <property type="entry name" value="NadD/NMNAT"/>
</dbReference>
<evidence type="ECO:0000313" key="14">
    <source>
        <dbReference type="Proteomes" id="UP000759298"/>
    </source>
</evidence>
<evidence type="ECO:0000256" key="6">
    <source>
        <dbReference type="ARBA" id="ARBA00022695"/>
    </source>
</evidence>
<keyword evidence="14" id="KW-1185">Reference proteome</keyword>
<comment type="catalytic activity">
    <reaction evidence="10 11">
        <text>nicotinate beta-D-ribonucleotide + ATP + H(+) = deamido-NAD(+) + diphosphate</text>
        <dbReference type="Rhea" id="RHEA:22860"/>
        <dbReference type="ChEBI" id="CHEBI:15378"/>
        <dbReference type="ChEBI" id="CHEBI:30616"/>
        <dbReference type="ChEBI" id="CHEBI:33019"/>
        <dbReference type="ChEBI" id="CHEBI:57502"/>
        <dbReference type="ChEBI" id="CHEBI:58437"/>
        <dbReference type="EC" id="2.7.7.18"/>
    </reaction>
</comment>
<keyword evidence="9 11" id="KW-0520">NAD</keyword>
<dbReference type="Gene3D" id="3.40.50.620">
    <property type="entry name" value="HUPs"/>
    <property type="match status" value="1"/>
</dbReference>
<organism evidence="13 14">
    <name type="scientific">Alteriqipengyuania abyssalis</name>
    <dbReference type="NCBI Taxonomy" id="2860200"/>
    <lineage>
        <taxon>Bacteria</taxon>
        <taxon>Pseudomonadati</taxon>
        <taxon>Pseudomonadota</taxon>
        <taxon>Alphaproteobacteria</taxon>
        <taxon>Sphingomonadales</taxon>
        <taxon>Erythrobacteraceae</taxon>
        <taxon>Alteriqipengyuania</taxon>
    </lineage>
</organism>
<evidence type="ECO:0000256" key="2">
    <source>
        <dbReference type="ARBA" id="ARBA00005019"/>
    </source>
</evidence>
<name>A0ABS7PC75_9SPHN</name>
<evidence type="ECO:0000256" key="1">
    <source>
        <dbReference type="ARBA" id="ARBA00002324"/>
    </source>
</evidence>
<comment type="caution">
    <text evidence="13">The sequence shown here is derived from an EMBL/GenBank/DDBJ whole genome shotgun (WGS) entry which is preliminary data.</text>
</comment>
<evidence type="ECO:0000256" key="4">
    <source>
        <dbReference type="ARBA" id="ARBA00022642"/>
    </source>
</evidence>
<keyword evidence="4 11" id="KW-0662">Pyridine nucleotide biosynthesis</keyword>
<proteinExistence type="inferred from homology"/>
<evidence type="ECO:0000256" key="3">
    <source>
        <dbReference type="ARBA" id="ARBA00009014"/>
    </source>
</evidence>
<reference evidence="13 14" key="1">
    <citation type="submission" date="2021-07" db="EMBL/GenBank/DDBJ databases">
        <title>Alteriqipengyuania abyssalis NZ-12B nov, sp.nov isolated from deep sea sponge in pacific ocean.</title>
        <authorList>
            <person name="Tareen S."/>
            <person name="Wink J."/>
        </authorList>
    </citation>
    <scope>NUCLEOTIDE SEQUENCE [LARGE SCALE GENOMIC DNA]</scope>
    <source>
        <strain evidence="13 14">NZ-12B</strain>
    </source>
</reference>
<accession>A0ABS7PC75</accession>
<evidence type="ECO:0000256" key="8">
    <source>
        <dbReference type="ARBA" id="ARBA00022840"/>
    </source>
</evidence>
<gene>
    <name evidence="11" type="primary">nadD</name>
    <name evidence="13" type="ORF">KYN89_06325</name>
</gene>
<keyword evidence="8 11" id="KW-0067">ATP-binding</keyword>
<evidence type="ECO:0000256" key="5">
    <source>
        <dbReference type="ARBA" id="ARBA00022679"/>
    </source>
</evidence>
<dbReference type="PANTHER" id="PTHR39321">
    <property type="entry name" value="NICOTINATE-NUCLEOTIDE ADENYLYLTRANSFERASE-RELATED"/>
    <property type="match status" value="1"/>
</dbReference>